<evidence type="ECO:0000313" key="3">
    <source>
        <dbReference type="Proteomes" id="UP000632138"/>
    </source>
</evidence>
<dbReference type="EMBL" id="JAENHP010000010">
    <property type="protein sequence ID" value="MBM2619508.1"/>
    <property type="molecule type" value="Genomic_DNA"/>
</dbReference>
<feature type="transmembrane region" description="Helical" evidence="1">
    <location>
        <begin position="20"/>
        <end position="42"/>
    </location>
</feature>
<keyword evidence="3" id="KW-1185">Reference proteome</keyword>
<name>A0ABS2AJG5_9ACTN</name>
<evidence type="ECO:0008006" key="4">
    <source>
        <dbReference type="Google" id="ProtNLM"/>
    </source>
</evidence>
<evidence type="ECO:0000313" key="2">
    <source>
        <dbReference type="EMBL" id="MBM2619508.1"/>
    </source>
</evidence>
<gene>
    <name evidence="2" type="ORF">JIG36_28535</name>
</gene>
<keyword evidence="1" id="KW-0812">Transmembrane</keyword>
<feature type="transmembrane region" description="Helical" evidence="1">
    <location>
        <begin position="62"/>
        <end position="83"/>
    </location>
</feature>
<reference evidence="2 3" key="1">
    <citation type="submission" date="2021-01" db="EMBL/GenBank/DDBJ databases">
        <title>Actinoplanes sp. nov. LDG1-06 isolated from lichen.</title>
        <authorList>
            <person name="Saeng-In P."/>
            <person name="Phongsopitanun W."/>
            <person name="Kanchanasin P."/>
            <person name="Yuki M."/>
            <person name="Kudo T."/>
            <person name="Ohkuma M."/>
            <person name="Tanasupawat S."/>
        </authorList>
    </citation>
    <scope>NUCLEOTIDE SEQUENCE [LARGE SCALE GENOMIC DNA]</scope>
    <source>
        <strain evidence="2 3">LDG1-06</strain>
    </source>
</reference>
<evidence type="ECO:0000256" key="1">
    <source>
        <dbReference type="SAM" id="Phobius"/>
    </source>
</evidence>
<sequence>MEQEPLLNKPAPVPTLWDGPVYVIMLSLVSELLAFLTVGLVATWGEVVPRWVPGLGGRRIPVLAAVVPAAIGATICTVLWPYAMTMLALGRKMNGDVGIMQFNDWQALAFWGTYTPLVLWGPLVWIATVHYWRRRTRVTSPAEPTSVAG</sequence>
<proteinExistence type="predicted"/>
<keyword evidence="1" id="KW-0472">Membrane</keyword>
<protein>
    <recommendedName>
        <fullName evidence="4">DUF3995 domain-containing protein</fullName>
    </recommendedName>
</protein>
<dbReference type="Proteomes" id="UP000632138">
    <property type="component" value="Unassembled WGS sequence"/>
</dbReference>
<accession>A0ABS2AJG5</accession>
<comment type="caution">
    <text evidence="2">The sequence shown here is derived from an EMBL/GenBank/DDBJ whole genome shotgun (WGS) entry which is preliminary data.</text>
</comment>
<keyword evidence="1" id="KW-1133">Transmembrane helix</keyword>
<feature type="transmembrane region" description="Helical" evidence="1">
    <location>
        <begin position="108"/>
        <end position="132"/>
    </location>
</feature>
<organism evidence="2 3">
    <name type="scientific">Paractinoplanes ovalisporus</name>
    <dbReference type="NCBI Taxonomy" id="2810368"/>
    <lineage>
        <taxon>Bacteria</taxon>
        <taxon>Bacillati</taxon>
        <taxon>Actinomycetota</taxon>
        <taxon>Actinomycetes</taxon>
        <taxon>Micromonosporales</taxon>
        <taxon>Micromonosporaceae</taxon>
        <taxon>Paractinoplanes</taxon>
    </lineage>
</organism>